<evidence type="ECO:0000256" key="8">
    <source>
        <dbReference type="PROSITE-ProRule" id="PRU01026"/>
    </source>
</evidence>
<proteinExistence type="inferred from homology"/>
<dbReference type="SMART" id="SM00650">
    <property type="entry name" value="rADc"/>
    <property type="match status" value="1"/>
</dbReference>
<reference evidence="10 11" key="1">
    <citation type="submission" date="2022-11" db="EMBL/GenBank/DDBJ databases">
        <title>Host association and intracellularity evolved multiple times independently in the Rickettsiales.</title>
        <authorList>
            <person name="Castelli M."/>
            <person name="Nardi T."/>
            <person name="Gammuto L."/>
            <person name="Bellinzona G."/>
            <person name="Sabaneyeva E."/>
            <person name="Potekhin A."/>
            <person name="Serra V."/>
            <person name="Petroni G."/>
            <person name="Sassera D."/>
        </authorList>
    </citation>
    <scope>NUCLEOTIDE SEQUENCE [LARGE SCALE GENOMIC DNA]</scope>
    <source>
        <strain evidence="10 11">NDG2</strain>
    </source>
</reference>
<evidence type="ECO:0000256" key="4">
    <source>
        <dbReference type="ARBA" id="ARBA00022679"/>
    </source>
</evidence>
<dbReference type="InterPro" id="IPR020598">
    <property type="entry name" value="rRNA_Ade_methylase_Trfase_N"/>
</dbReference>
<dbReference type="Pfam" id="PF00398">
    <property type="entry name" value="RrnaAD"/>
    <property type="match status" value="1"/>
</dbReference>
<dbReference type="InterPro" id="IPR020596">
    <property type="entry name" value="rRNA_Ade_Mease_Trfase_CS"/>
</dbReference>
<comment type="subcellular location">
    <subcellularLocation>
        <location evidence="7">Cytoplasm</location>
    </subcellularLocation>
</comment>
<evidence type="ECO:0000259" key="9">
    <source>
        <dbReference type="SMART" id="SM00650"/>
    </source>
</evidence>
<keyword evidence="1 7" id="KW-0963">Cytoplasm</keyword>
<organism evidence="10 11">
    <name type="scientific">Candidatus Bandiella euplotis</name>
    <dbReference type="NCBI Taxonomy" id="1664265"/>
    <lineage>
        <taxon>Bacteria</taxon>
        <taxon>Pseudomonadati</taxon>
        <taxon>Pseudomonadota</taxon>
        <taxon>Alphaproteobacteria</taxon>
        <taxon>Rickettsiales</taxon>
        <taxon>Candidatus Midichloriaceae</taxon>
        <taxon>Candidatus Bandiella</taxon>
    </lineage>
</organism>
<dbReference type="EMBL" id="CP110820">
    <property type="protein sequence ID" value="WPX96553.1"/>
    <property type="molecule type" value="Genomic_DNA"/>
</dbReference>
<name>A0ABZ0UPC3_9RICK</name>
<dbReference type="GO" id="GO:0008168">
    <property type="term" value="F:methyltransferase activity"/>
    <property type="evidence" value="ECO:0007669"/>
    <property type="project" value="UniProtKB-KW"/>
</dbReference>
<dbReference type="PROSITE" id="PS01131">
    <property type="entry name" value="RRNA_A_DIMETH"/>
    <property type="match status" value="1"/>
</dbReference>
<evidence type="ECO:0000256" key="6">
    <source>
        <dbReference type="ARBA" id="ARBA00022884"/>
    </source>
</evidence>
<dbReference type="InterPro" id="IPR023165">
    <property type="entry name" value="rRNA_Ade_diMease-like_C"/>
</dbReference>
<keyword evidence="6 7" id="KW-0694">RNA-binding</keyword>
<dbReference type="PANTHER" id="PTHR11727:SF7">
    <property type="entry name" value="DIMETHYLADENOSINE TRANSFERASE-RELATED"/>
    <property type="match status" value="1"/>
</dbReference>
<gene>
    <name evidence="7" type="primary">rsmA</name>
    <name evidence="7" type="synonym">ksgA</name>
    <name evidence="10" type="ORF">Bandiella_00669</name>
</gene>
<comment type="similarity">
    <text evidence="7">Belongs to the class I-like SAM-binding methyltransferase superfamily. rRNA adenine N(6)-methyltransferase family. RsmA subfamily.</text>
</comment>
<keyword evidence="5 7" id="KW-0949">S-adenosyl-L-methionine</keyword>
<dbReference type="RefSeq" id="WP_323733317.1">
    <property type="nucleotide sequence ID" value="NZ_CP110820.1"/>
</dbReference>
<evidence type="ECO:0000256" key="1">
    <source>
        <dbReference type="ARBA" id="ARBA00022490"/>
    </source>
</evidence>
<keyword evidence="2 7" id="KW-0698">rRNA processing</keyword>
<evidence type="ECO:0000313" key="10">
    <source>
        <dbReference type="EMBL" id="WPX96553.1"/>
    </source>
</evidence>
<dbReference type="InterPro" id="IPR011530">
    <property type="entry name" value="rRNA_adenine_dimethylase"/>
</dbReference>
<keyword evidence="4 7" id="KW-0808">Transferase</keyword>
<evidence type="ECO:0000256" key="3">
    <source>
        <dbReference type="ARBA" id="ARBA00022603"/>
    </source>
</evidence>
<comment type="catalytic activity">
    <reaction evidence="7">
        <text>adenosine(1518)/adenosine(1519) in 16S rRNA + 4 S-adenosyl-L-methionine = N(6)-dimethyladenosine(1518)/N(6)-dimethyladenosine(1519) in 16S rRNA + 4 S-adenosyl-L-homocysteine + 4 H(+)</text>
        <dbReference type="Rhea" id="RHEA:19609"/>
        <dbReference type="Rhea" id="RHEA-COMP:10232"/>
        <dbReference type="Rhea" id="RHEA-COMP:10233"/>
        <dbReference type="ChEBI" id="CHEBI:15378"/>
        <dbReference type="ChEBI" id="CHEBI:57856"/>
        <dbReference type="ChEBI" id="CHEBI:59789"/>
        <dbReference type="ChEBI" id="CHEBI:74411"/>
        <dbReference type="ChEBI" id="CHEBI:74493"/>
        <dbReference type="EC" id="2.1.1.182"/>
    </reaction>
</comment>
<feature type="binding site" evidence="7 8">
    <location>
        <position position="27"/>
    </location>
    <ligand>
        <name>S-adenosyl-L-methionine</name>
        <dbReference type="ChEBI" id="CHEBI:59789"/>
    </ligand>
</feature>
<evidence type="ECO:0000256" key="7">
    <source>
        <dbReference type="HAMAP-Rule" id="MF_00607"/>
    </source>
</evidence>
<feature type="binding site" evidence="7 8">
    <location>
        <position position="100"/>
    </location>
    <ligand>
        <name>S-adenosyl-L-methionine</name>
        <dbReference type="ChEBI" id="CHEBI:59789"/>
    </ligand>
</feature>
<dbReference type="CDD" id="cd02440">
    <property type="entry name" value="AdoMet_MTases"/>
    <property type="match status" value="1"/>
</dbReference>
<dbReference type="Gene3D" id="3.40.50.150">
    <property type="entry name" value="Vaccinia Virus protein VP39"/>
    <property type="match status" value="1"/>
</dbReference>
<evidence type="ECO:0000313" key="11">
    <source>
        <dbReference type="Proteomes" id="UP001327219"/>
    </source>
</evidence>
<sequence>MFEITELNKLLKAHQISPTKRFGQNFLINANIVGKIARSLGNTTNRNILEIGPGLGVLTISLLQKDINSLTVVEVDRKFIPILEEIKANTSKAFHLVNADALKVVEEEIISGNYTIVSNLPYNIGSLLLVKWLKKMDFVDEIIIMLQKEVADRVLAEVATAEYGRLSVLAQYICHCEKLFDVEPENFFPAPKVYSSVIKLVPKTPKIELARIENIEKACKAAFNLRRKKIKTSLKPILSNPEEELMKIGIDFNKRAEELTVDEFDKISYIM</sequence>
<dbReference type="Proteomes" id="UP001327219">
    <property type="component" value="Chromosome"/>
</dbReference>
<dbReference type="EC" id="2.1.1.182" evidence="7"/>
<feature type="domain" description="Ribosomal RNA adenine methylase transferase N-terminal" evidence="9">
    <location>
        <begin position="32"/>
        <end position="204"/>
    </location>
</feature>
<protein>
    <recommendedName>
        <fullName evidence="7">Ribosomal RNA small subunit methyltransferase A</fullName>
        <ecNumber evidence="7">2.1.1.182</ecNumber>
    </recommendedName>
    <alternativeName>
        <fullName evidence="7">16S rRNA (adenine(1518)-N(6)/adenine(1519)-N(6))-dimethyltransferase</fullName>
    </alternativeName>
    <alternativeName>
        <fullName evidence="7">16S rRNA dimethyladenosine transferase</fullName>
    </alternativeName>
    <alternativeName>
        <fullName evidence="7">16S rRNA dimethylase</fullName>
    </alternativeName>
    <alternativeName>
        <fullName evidence="7">S-adenosylmethionine-6-N', N'-adenosyl(rRNA) dimethyltransferase</fullName>
    </alternativeName>
</protein>
<keyword evidence="11" id="KW-1185">Reference proteome</keyword>
<feature type="binding site" evidence="7 8">
    <location>
        <position position="52"/>
    </location>
    <ligand>
        <name>S-adenosyl-L-methionine</name>
        <dbReference type="ChEBI" id="CHEBI:59789"/>
    </ligand>
</feature>
<feature type="binding site" evidence="7 8">
    <location>
        <position position="25"/>
    </location>
    <ligand>
        <name>S-adenosyl-L-methionine</name>
        <dbReference type="ChEBI" id="CHEBI:59789"/>
    </ligand>
</feature>
<dbReference type="PROSITE" id="PS51689">
    <property type="entry name" value="SAM_RNA_A_N6_MT"/>
    <property type="match status" value="1"/>
</dbReference>
<dbReference type="InterPro" id="IPR029063">
    <property type="entry name" value="SAM-dependent_MTases_sf"/>
</dbReference>
<feature type="binding site" evidence="7 8">
    <location>
        <position position="74"/>
    </location>
    <ligand>
        <name>S-adenosyl-L-methionine</name>
        <dbReference type="ChEBI" id="CHEBI:59789"/>
    </ligand>
</feature>
<dbReference type="Gene3D" id="1.10.8.100">
    <property type="entry name" value="Ribosomal RNA adenine dimethylase-like, domain 2"/>
    <property type="match status" value="1"/>
</dbReference>
<dbReference type="SUPFAM" id="SSF53335">
    <property type="entry name" value="S-adenosyl-L-methionine-dependent methyltransferases"/>
    <property type="match status" value="1"/>
</dbReference>
<dbReference type="InterPro" id="IPR001737">
    <property type="entry name" value="KsgA/Erm"/>
</dbReference>
<dbReference type="PANTHER" id="PTHR11727">
    <property type="entry name" value="DIMETHYLADENOSINE TRANSFERASE"/>
    <property type="match status" value="1"/>
</dbReference>
<feature type="binding site" evidence="7 8">
    <location>
        <position position="119"/>
    </location>
    <ligand>
        <name>S-adenosyl-L-methionine</name>
        <dbReference type="ChEBI" id="CHEBI:59789"/>
    </ligand>
</feature>
<accession>A0ABZ0UPC3</accession>
<dbReference type="HAMAP" id="MF_00607">
    <property type="entry name" value="16SrRNA_methyltr_A"/>
    <property type="match status" value="1"/>
</dbReference>
<dbReference type="GO" id="GO:0032259">
    <property type="term" value="P:methylation"/>
    <property type="evidence" value="ECO:0007669"/>
    <property type="project" value="UniProtKB-KW"/>
</dbReference>
<evidence type="ECO:0000256" key="2">
    <source>
        <dbReference type="ARBA" id="ARBA00022552"/>
    </source>
</evidence>
<evidence type="ECO:0000256" key="5">
    <source>
        <dbReference type="ARBA" id="ARBA00022691"/>
    </source>
</evidence>
<keyword evidence="3 7" id="KW-0489">Methyltransferase</keyword>
<dbReference type="NCBIfam" id="TIGR00755">
    <property type="entry name" value="ksgA"/>
    <property type="match status" value="1"/>
</dbReference>
<comment type="function">
    <text evidence="7">Specifically dimethylates two adjacent adenosines (A1518 and A1519) in the loop of a conserved hairpin near the 3'-end of 16S rRNA in the 30S particle. May play a critical role in biogenesis of 30S subunits.</text>
</comment>